<dbReference type="GO" id="GO:0051301">
    <property type="term" value="P:cell division"/>
    <property type="evidence" value="ECO:0007669"/>
    <property type="project" value="UniProtKB-KW"/>
</dbReference>
<evidence type="ECO:0000313" key="5">
    <source>
        <dbReference type="Ensembl" id="ENSVURP00010031285.1"/>
    </source>
</evidence>
<reference evidence="5" key="2">
    <citation type="submission" date="2025-08" db="UniProtKB">
        <authorList>
            <consortium name="Ensembl"/>
        </authorList>
    </citation>
    <scope>IDENTIFICATION</scope>
</reference>
<dbReference type="Gene3D" id="3.10.20.90">
    <property type="entry name" value="Phosphatidylinositol 3-kinase Catalytic Subunit, Chain A, domain 1"/>
    <property type="match status" value="1"/>
</dbReference>
<keyword evidence="2" id="KW-0677">Repeat</keyword>
<evidence type="ECO:0000259" key="4">
    <source>
        <dbReference type="Pfam" id="PF12053"/>
    </source>
</evidence>
<dbReference type="GO" id="GO:0043296">
    <property type="term" value="C:apical junction complex"/>
    <property type="evidence" value="ECO:0007669"/>
    <property type="project" value="TreeGrafter"/>
</dbReference>
<evidence type="ECO:0000256" key="2">
    <source>
        <dbReference type="ARBA" id="ARBA00022737"/>
    </source>
</evidence>
<dbReference type="InterPro" id="IPR021922">
    <property type="entry name" value="Par3/HAL_N"/>
</dbReference>
<protein>
    <recommendedName>
        <fullName evidence="4">Par3/HAL N-terminal domain-containing protein</fullName>
    </recommendedName>
</protein>
<dbReference type="GO" id="GO:0045197">
    <property type="term" value="P:establishment or maintenance of epithelial cell apical/basal polarity"/>
    <property type="evidence" value="ECO:0007669"/>
    <property type="project" value="TreeGrafter"/>
</dbReference>
<dbReference type="GO" id="GO:0035091">
    <property type="term" value="F:phosphatidylinositol binding"/>
    <property type="evidence" value="ECO:0007669"/>
    <property type="project" value="TreeGrafter"/>
</dbReference>
<dbReference type="STRING" id="29139.ENSVURP00010031285"/>
<dbReference type="PANTHER" id="PTHR16484">
    <property type="entry name" value="PARTITIONING DEFECTIVE 3 RELATED"/>
    <property type="match status" value="1"/>
</dbReference>
<dbReference type="Proteomes" id="UP000314987">
    <property type="component" value="Unassembled WGS sequence"/>
</dbReference>
<dbReference type="GO" id="GO:0005938">
    <property type="term" value="C:cell cortex"/>
    <property type="evidence" value="ECO:0007669"/>
    <property type="project" value="TreeGrafter"/>
</dbReference>
<dbReference type="GO" id="GO:0008104">
    <property type="term" value="P:intracellular protein localization"/>
    <property type="evidence" value="ECO:0007669"/>
    <property type="project" value="TreeGrafter"/>
</dbReference>
<dbReference type="AlphaFoldDB" id="A0A4X2MCD4"/>
<dbReference type="GO" id="GO:0005912">
    <property type="term" value="C:adherens junction"/>
    <property type="evidence" value="ECO:0007669"/>
    <property type="project" value="TreeGrafter"/>
</dbReference>
<evidence type="ECO:0000256" key="3">
    <source>
        <dbReference type="ARBA" id="ARBA00023306"/>
    </source>
</evidence>
<reference evidence="5" key="3">
    <citation type="submission" date="2025-09" db="UniProtKB">
        <authorList>
            <consortium name="Ensembl"/>
        </authorList>
    </citation>
    <scope>IDENTIFICATION</scope>
</reference>
<sequence length="61" mass="6802">MKVTVCFGRTRVVVPCGDGNMKVSSLIEQAVTRYKKAIGKVRLGRSEMWTSCVCRVNSCVY</sequence>
<dbReference type="PANTHER" id="PTHR16484:SF10">
    <property type="entry name" value="PARTITIONING DEFECTIVE 3 HOMOLOG"/>
    <property type="match status" value="1"/>
</dbReference>
<dbReference type="GO" id="GO:0000226">
    <property type="term" value="P:microtubule cytoskeleton organization"/>
    <property type="evidence" value="ECO:0007669"/>
    <property type="project" value="TreeGrafter"/>
</dbReference>
<dbReference type="OMA" id="RSEMWTS"/>
<dbReference type="GeneTree" id="ENSGT00940000177290"/>
<dbReference type="Pfam" id="PF12053">
    <property type="entry name" value="Par3_HAL_N_term"/>
    <property type="match status" value="1"/>
</dbReference>
<dbReference type="Ensembl" id="ENSVURT00010035634.1">
    <property type="protein sequence ID" value="ENSVURP00010031285.1"/>
    <property type="gene ID" value="ENSVURG00010023939.1"/>
</dbReference>
<feature type="domain" description="Par3/HAL N-terminal" evidence="4">
    <location>
        <begin position="1"/>
        <end position="40"/>
    </location>
</feature>
<keyword evidence="1" id="KW-0132">Cell division</keyword>
<dbReference type="InterPro" id="IPR052213">
    <property type="entry name" value="PAR3"/>
</dbReference>
<dbReference type="GO" id="GO:0007155">
    <property type="term" value="P:cell adhesion"/>
    <property type="evidence" value="ECO:0007669"/>
    <property type="project" value="TreeGrafter"/>
</dbReference>
<accession>A0A4X2MCD4</accession>
<dbReference type="GO" id="GO:0051660">
    <property type="term" value="P:establishment of centrosome localization"/>
    <property type="evidence" value="ECO:0007669"/>
    <property type="project" value="TreeGrafter"/>
</dbReference>
<name>A0A4X2MCD4_VOMUR</name>
<keyword evidence="6" id="KW-1185">Reference proteome</keyword>
<dbReference type="GO" id="GO:0016324">
    <property type="term" value="C:apical plasma membrane"/>
    <property type="evidence" value="ECO:0007669"/>
    <property type="project" value="TreeGrafter"/>
</dbReference>
<organism evidence="5 6">
    <name type="scientific">Vombatus ursinus</name>
    <name type="common">Common wombat</name>
    <dbReference type="NCBI Taxonomy" id="29139"/>
    <lineage>
        <taxon>Eukaryota</taxon>
        <taxon>Metazoa</taxon>
        <taxon>Chordata</taxon>
        <taxon>Craniata</taxon>
        <taxon>Vertebrata</taxon>
        <taxon>Euteleostomi</taxon>
        <taxon>Mammalia</taxon>
        <taxon>Metatheria</taxon>
        <taxon>Diprotodontia</taxon>
        <taxon>Vombatidae</taxon>
        <taxon>Vombatus</taxon>
    </lineage>
</organism>
<evidence type="ECO:0000256" key="1">
    <source>
        <dbReference type="ARBA" id="ARBA00022618"/>
    </source>
</evidence>
<keyword evidence="3" id="KW-0131">Cell cycle</keyword>
<dbReference type="GO" id="GO:0030010">
    <property type="term" value="P:establishment of cell polarity"/>
    <property type="evidence" value="ECO:0007669"/>
    <property type="project" value="TreeGrafter"/>
</dbReference>
<evidence type="ECO:0000313" key="6">
    <source>
        <dbReference type="Proteomes" id="UP000314987"/>
    </source>
</evidence>
<reference evidence="6" key="1">
    <citation type="submission" date="2018-12" db="EMBL/GenBank/DDBJ databases">
        <authorList>
            <person name="Yazar S."/>
        </authorList>
    </citation>
    <scope>NUCLEOTIDE SEQUENCE [LARGE SCALE GENOMIC DNA]</scope>
</reference>
<proteinExistence type="predicted"/>